<feature type="domain" description="Kinesin motor" evidence="14">
    <location>
        <begin position="45"/>
        <end position="468"/>
    </location>
</feature>
<evidence type="ECO:0000313" key="16">
    <source>
        <dbReference type="RefSeq" id="XP_029313714.1"/>
    </source>
</evidence>
<evidence type="ECO:0000256" key="6">
    <source>
        <dbReference type="ARBA" id="ARBA00022840"/>
    </source>
</evidence>
<evidence type="ECO:0000256" key="7">
    <source>
        <dbReference type="ARBA" id="ARBA00023054"/>
    </source>
</evidence>
<feature type="binding site" evidence="10">
    <location>
        <begin position="141"/>
        <end position="148"/>
    </location>
    <ligand>
        <name>ATP</name>
        <dbReference type="ChEBI" id="CHEBI:30616"/>
    </ligand>
</feature>
<proteinExistence type="inferred from homology"/>
<dbReference type="InterPro" id="IPR047149">
    <property type="entry name" value="KIF11-like"/>
</dbReference>
<evidence type="ECO:0000256" key="5">
    <source>
        <dbReference type="ARBA" id="ARBA00022741"/>
    </source>
</evidence>
<evidence type="ECO:0000256" key="13">
    <source>
        <dbReference type="SAM" id="MobiDB-lite"/>
    </source>
</evidence>
<dbReference type="GO" id="GO:0090307">
    <property type="term" value="P:mitotic spindle assembly"/>
    <property type="evidence" value="ECO:0007669"/>
    <property type="project" value="TreeGrafter"/>
</dbReference>
<dbReference type="KEGG" id="cgob:115025526"/>
<keyword evidence="3" id="KW-0597">Phosphoprotein</keyword>
<dbReference type="GeneID" id="115025526"/>
<keyword evidence="9" id="KW-0206">Cytoskeleton</keyword>
<dbReference type="CDD" id="cd01368">
    <property type="entry name" value="KISc_KIF23_like"/>
    <property type="match status" value="1"/>
</dbReference>
<keyword evidence="5 10" id="KW-0547">Nucleotide-binding</keyword>
<dbReference type="Gene3D" id="3.40.850.10">
    <property type="entry name" value="Kinesin motor domain"/>
    <property type="match status" value="1"/>
</dbReference>
<dbReference type="GO" id="GO:0051231">
    <property type="term" value="P:spindle elongation"/>
    <property type="evidence" value="ECO:0007669"/>
    <property type="project" value="TreeGrafter"/>
</dbReference>
<dbReference type="InParanoid" id="A0A6J2RUT9"/>
<feature type="compositionally biased region" description="Basic residues" evidence="13">
    <location>
        <begin position="797"/>
        <end position="807"/>
    </location>
</feature>
<dbReference type="GO" id="GO:0005634">
    <property type="term" value="C:nucleus"/>
    <property type="evidence" value="ECO:0007669"/>
    <property type="project" value="TreeGrafter"/>
</dbReference>
<evidence type="ECO:0000256" key="4">
    <source>
        <dbReference type="ARBA" id="ARBA00022701"/>
    </source>
</evidence>
<dbReference type="GO" id="GO:0005876">
    <property type="term" value="C:spindle microtubule"/>
    <property type="evidence" value="ECO:0007669"/>
    <property type="project" value="TreeGrafter"/>
</dbReference>
<comment type="similarity">
    <text evidence="10 11">Belongs to the TRAFAC class myosin-kinesin ATPase superfamily. Kinesin family.</text>
</comment>
<name>A0A6J2RUT9_COTGO</name>
<dbReference type="SMART" id="SM00129">
    <property type="entry name" value="KISc"/>
    <property type="match status" value="1"/>
</dbReference>
<keyword evidence="2" id="KW-0963">Cytoplasm</keyword>
<dbReference type="PANTHER" id="PTHR47970">
    <property type="entry name" value="KINESIN-LIKE PROTEIN KIF11"/>
    <property type="match status" value="1"/>
</dbReference>
<dbReference type="SUPFAM" id="SSF52540">
    <property type="entry name" value="P-loop containing nucleoside triphosphate hydrolases"/>
    <property type="match status" value="1"/>
</dbReference>
<keyword evidence="7 12" id="KW-0175">Coiled coil</keyword>
<reference evidence="16" key="1">
    <citation type="submission" date="2025-08" db="UniProtKB">
        <authorList>
            <consortium name="RefSeq"/>
        </authorList>
    </citation>
    <scope>IDENTIFICATION</scope>
</reference>
<keyword evidence="8 10" id="KW-0505">Motor protein</keyword>
<accession>A0A6J2RUT9</accession>
<organism evidence="15 16">
    <name type="scientific">Cottoperca gobio</name>
    <name type="common">Frogmouth</name>
    <name type="synonym">Aphritis gobio</name>
    <dbReference type="NCBI Taxonomy" id="56716"/>
    <lineage>
        <taxon>Eukaryota</taxon>
        <taxon>Metazoa</taxon>
        <taxon>Chordata</taxon>
        <taxon>Craniata</taxon>
        <taxon>Vertebrata</taxon>
        <taxon>Euteleostomi</taxon>
        <taxon>Actinopterygii</taxon>
        <taxon>Neopterygii</taxon>
        <taxon>Teleostei</taxon>
        <taxon>Neoteleostei</taxon>
        <taxon>Acanthomorphata</taxon>
        <taxon>Eupercaria</taxon>
        <taxon>Perciformes</taxon>
        <taxon>Notothenioidei</taxon>
        <taxon>Bovichtidae</taxon>
        <taxon>Cottoperca</taxon>
    </lineage>
</organism>
<evidence type="ECO:0000259" key="14">
    <source>
        <dbReference type="PROSITE" id="PS50067"/>
    </source>
</evidence>
<evidence type="ECO:0000256" key="8">
    <source>
        <dbReference type="ARBA" id="ARBA00023175"/>
    </source>
</evidence>
<dbReference type="GO" id="GO:0008017">
    <property type="term" value="F:microtubule binding"/>
    <property type="evidence" value="ECO:0007669"/>
    <property type="project" value="InterPro"/>
</dbReference>
<dbReference type="AlphaFoldDB" id="A0A6J2RUT9"/>
<evidence type="ECO:0000256" key="11">
    <source>
        <dbReference type="RuleBase" id="RU000394"/>
    </source>
</evidence>
<dbReference type="Proteomes" id="UP000504630">
    <property type="component" value="Chromosome 20"/>
</dbReference>
<dbReference type="InterPro" id="IPR036961">
    <property type="entry name" value="Kinesin_motor_dom_sf"/>
</dbReference>
<keyword evidence="15" id="KW-1185">Reference proteome</keyword>
<comment type="subcellular location">
    <subcellularLocation>
        <location evidence="1">Cytoplasm</location>
        <location evidence="1">Cytoskeleton</location>
        <location evidence="1">Spindle</location>
    </subcellularLocation>
</comment>
<dbReference type="GO" id="GO:0005524">
    <property type="term" value="F:ATP binding"/>
    <property type="evidence" value="ECO:0007669"/>
    <property type="project" value="UniProtKB-UniRule"/>
</dbReference>
<dbReference type="OrthoDB" id="2403182at2759"/>
<dbReference type="GO" id="GO:0007018">
    <property type="term" value="P:microtubule-based movement"/>
    <property type="evidence" value="ECO:0007669"/>
    <property type="project" value="InterPro"/>
</dbReference>
<dbReference type="Pfam" id="PF00225">
    <property type="entry name" value="Kinesin"/>
    <property type="match status" value="1"/>
</dbReference>
<dbReference type="PRINTS" id="PR00380">
    <property type="entry name" value="KINESINHEAVY"/>
</dbReference>
<evidence type="ECO:0000256" key="9">
    <source>
        <dbReference type="ARBA" id="ARBA00023212"/>
    </source>
</evidence>
<dbReference type="InterPro" id="IPR001752">
    <property type="entry name" value="Kinesin_motor_dom"/>
</dbReference>
<gene>
    <name evidence="16" type="primary">LOC115025526</name>
</gene>
<evidence type="ECO:0000256" key="1">
    <source>
        <dbReference type="ARBA" id="ARBA00004186"/>
    </source>
</evidence>
<feature type="region of interest" description="Disordered" evidence="13">
    <location>
        <begin position="785"/>
        <end position="807"/>
    </location>
</feature>
<dbReference type="GO" id="GO:0008574">
    <property type="term" value="F:plus-end-directed microtubule motor activity"/>
    <property type="evidence" value="ECO:0007669"/>
    <property type="project" value="TreeGrafter"/>
</dbReference>
<dbReference type="InterPro" id="IPR027417">
    <property type="entry name" value="P-loop_NTPase"/>
</dbReference>
<dbReference type="PROSITE" id="PS00411">
    <property type="entry name" value="KINESIN_MOTOR_1"/>
    <property type="match status" value="1"/>
</dbReference>
<evidence type="ECO:0000256" key="3">
    <source>
        <dbReference type="ARBA" id="ARBA00022553"/>
    </source>
</evidence>
<keyword evidence="6 10" id="KW-0067">ATP-binding</keyword>
<evidence type="ECO:0000256" key="10">
    <source>
        <dbReference type="PROSITE-ProRule" id="PRU00283"/>
    </source>
</evidence>
<dbReference type="RefSeq" id="XP_029313714.1">
    <property type="nucleotide sequence ID" value="XM_029457854.1"/>
</dbReference>
<feature type="coiled-coil region" evidence="12">
    <location>
        <begin position="691"/>
        <end position="760"/>
    </location>
</feature>
<keyword evidence="4 11" id="KW-0493">Microtubule</keyword>
<sequence>MSTVDLTNEDGINMQPVDMDMTCEISPVSTSAQQAEQPVCAEQQTMKVYLRVRPFSKEELSDKEDQDCVVIENSQTVSLNAPKGSATLKSSEKGIGMSIHKFSFSQIFGPEMQQSELFEDTVKSQMSDFLDGKNALIFSYGVTNAGKTYTIQGTPKQPGILPRVLDATFHYIGGRLHEGMYLKPYLRNDARYLDPDQVKQERSAKASIFASVKDECDPHRACVGLESLSCSTTSLSSSSLSYDQTMLASNPSGEDGSQFALWVAFFEIYNECVYDLLQPSLCSKSKKRAALRVCDDGAGNAYVKDLRWINIQTLGEASKLLQFGNKNRSAAATKMNQSSSRSHSIFTMKLLKIDGSSVTRISEFSLCDLAGSERCNKTKTFGERLKEAGNINNSLLILGKCITALRNNQADGIKSSYIPFRESKLTKLFQAVFCGKGRASMIVNINQCASTYDETLHVMKFSAVAKQVVQVIADKPLKSLAPCLVGRDGKPLLRNGVIDSQALECYLSEEELLDEEDEANMSLLSQNEHGNMIDSLRTKLLAERRRNLVQEMEVRKEMGDAMLQQLMESEELRTQQIDQLKESFQEKLENTFEIYKDAIKEHAYQSAMNNLEDDYVPLDEFIAEQEKVEALKRKVSALESSTSTTVGVCAVPTVVQSCQTRASKATEATEATEDHRSKWLYKEKCALESICEDKQQLILSLEKRLKDLSKTMQNVRDGFLEKSADLDVLQDKADAQTKSMEDILRQSVEKDREIASLKAELAKVSQMPPVQPKIKRGLLANIREAVASPRKSSPGRTLRKTIKTTQQ</sequence>
<protein>
    <recommendedName>
        <fullName evidence="11">Kinesin-like protein</fullName>
    </recommendedName>
</protein>
<dbReference type="PANTHER" id="PTHR47970:SF29">
    <property type="entry name" value="KINESIN FAMILY MEMBER 20B"/>
    <property type="match status" value="1"/>
</dbReference>
<dbReference type="InterPro" id="IPR019821">
    <property type="entry name" value="Kinesin_motor_CS"/>
</dbReference>
<evidence type="ECO:0000256" key="2">
    <source>
        <dbReference type="ARBA" id="ARBA00022490"/>
    </source>
</evidence>
<dbReference type="GO" id="GO:0072686">
    <property type="term" value="C:mitotic spindle"/>
    <property type="evidence" value="ECO:0007669"/>
    <property type="project" value="TreeGrafter"/>
</dbReference>
<dbReference type="FunCoup" id="A0A6J2RUT9">
    <property type="interactions" value="5"/>
</dbReference>
<dbReference type="PROSITE" id="PS50067">
    <property type="entry name" value="KINESIN_MOTOR_2"/>
    <property type="match status" value="1"/>
</dbReference>
<evidence type="ECO:0000313" key="15">
    <source>
        <dbReference type="Proteomes" id="UP000504630"/>
    </source>
</evidence>
<evidence type="ECO:0000256" key="12">
    <source>
        <dbReference type="SAM" id="Coils"/>
    </source>
</evidence>